<accession>A0A8H7C5X0</accession>
<dbReference type="AlphaFoldDB" id="A0A8H7C5X0"/>
<reference evidence="2 3" key="1">
    <citation type="journal article" name="Sci. Rep.">
        <title>Telomere-to-telomere assembled and centromere annotated genomes of the two main subspecies of the button mushroom Agaricus bisporus reveal especially polymorphic chromosome ends.</title>
        <authorList>
            <person name="Sonnenberg A.S.M."/>
            <person name="Sedaghat-Telgerd N."/>
            <person name="Lavrijssen B."/>
            <person name="Ohm R.A."/>
            <person name="Hendrickx P.M."/>
            <person name="Scholtmeijer K."/>
            <person name="Baars J.J.P."/>
            <person name="van Peer A."/>
        </authorList>
    </citation>
    <scope>NUCLEOTIDE SEQUENCE [LARGE SCALE GENOMIC DNA]</scope>
    <source>
        <strain evidence="2 3">H119_p4</strain>
    </source>
</reference>
<feature type="region of interest" description="Disordered" evidence="1">
    <location>
        <begin position="80"/>
        <end position="168"/>
    </location>
</feature>
<protein>
    <submittedName>
        <fullName evidence="2">Uncharacterized protein</fullName>
    </submittedName>
</protein>
<organism evidence="2 3">
    <name type="scientific">Agaricus bisporus var. burnettii</name>
    <dbReference type="NCBI Taxonomy" id="192524"/>
    <lineage>
        <taxon>Eukaryota</taxon>
        <taxon>Fungi</taxon>
        <taxon>Dikarya</taxon>
        <taxon>Basidiomycota</taxon>
        <taxon>Agaricomycotina</taxon>
        <taxon>Agaricomycetes</taxon>
        <taxon>Agaricomycetidae</taxon>
        <taxon>Agaricales</taxon>
        <taxon>Agaricineae</taxon>
        <taxon>Agaricaceae</taxon>
        <taxon>Agaricus</taxon>
    </lineage>
</organism>
<sequence length="168" mass="18275">MANRERRTAKVNPRLIEDNSEPWAAQYQAKAGLPKPPTIQVVIPNPPDTVSQPSTATLNNVVTKDNVPHSTGSVHRAIILDSDTENDEQTALVPQNSSRSSVVSKSSIASFKRGAIEVEDSDEDVQEPRATKQGKRKRSRKEESSGEELDETHKSHRPEAGGILGASC</sequence>
<evidence type="ECO:0000313" key="2">
    <source>
        <dbReference type="EMBL" id="KAF7763821.1"/>
    </source>
</evidence>
<dbReference type="Proteomes" id="UP000629468">
    <property type="component" value="Unassembled WGS sequence"/>
</dbReference>
<proteinExistence type="predicted"/>
<name>A0A8H7C5X0_AGABI</name>
<gene>
    <name evidence="2" type="ORF">Agabi119p4_8358</name>
</gene>
<evidence type="ECO:0000256" key="1">
    <source>
        <dbReference type="SAM" id="MobiDB-lite"/>
    </source>
</evidence>
<feature type="compositionally biased region" description="Low complexity" evidence="1">
    <location>
        <begin position="97"/>
        <end position="110"/>
    </location>
</feature>
<evidence type="ECO:0000313" key="3">
    <source>
        <dbReference type="Proteomes" id="UP000629468"/>
    </source>
</evidence>
<comment type="caution">
    <text evidence="2">The sequence shown here is derived from an EMBL/GenBank/DDBJ whole genome shotgun (WGS) entry which is preliminary data.</text>
</comment>
<dbReference type="EMBL" id="JABXXO010000011">
    <property type="protein sequence ID" value="KAF7763821.1"/>
    <property type="molecule type" value="Genomic_DNA"/>
</dbReference>